<name>A0A8S3S8U2_MYTED</name>
<gene>
    <name evidence="1" type="ORF">MEDL_31349</name>
</gene>
<organism evidence="1 2">
    <name type="scientific">Mytilus edulis</name>
    <name type="common">Blue mussel</name>
    <dbReference type="NCBI Taxonomy" id="6550"/>
    <lineage>
        <taxon>Eukaryota</taxon>
        <taxon>Metazoa</taxon>
        <taxon>Spiralia</taxon>
        <taxon>Lophotrochozoa</taxon>
        <taxon>Mollusca</taxon>
        <taxon>Bivalvia</taxon>
        <taxon>Autobranchia</taxon>
        <taxon>Pteriomorphia</taxon>
        <taxon>Mytilida</taxon>
        <taxon>Mytiloidea</taxon>
        <taxon>Mytilidae</taxon>
        <taxon>Mytilinae</taxon>
        <taxon>Mytilus</taxon>
    </lineage>
</organism>
<evidence type="ECO:0000313" key="2">
    <source>
        <dbReference type="Proteomes" id="UP000683360"/>
    </source>
</evidence>
<reference evidence="1" key="1">
    <citation type="submission" date="2021-03" db="EMBL/GenBank/DDBJ databases">
        <authorList>
            <person name="Bekaert M."/>
        </authorList>
    </citation>
    <scope>NUCLEOTIDE SEQUENCE</scope>
</reference>
<proteinExistence type="predicted"/>
<accession>A0A8S3S8U2</accession>
<dbReference type="Proteomes" id="UP000683360">
    <property type="component" value="Unassembled WGS sequence"/>
</dbReference>
<dbReference type="EMBL" id="CAJPWZ010001560">
    <property type="protein sequence ID" value="CAG2217676.1"/>
    <property type="molecule type" value="Genomic_DNA"/>
</dbReference>
<dbReference type="AlphaFoldDB" id="A0A8S3S8U2"/>
<sequence length="314" mass="36784">MEDKFMELSNNLYDELVIVPNLHREVKGYMEDKFMELSNNLYDELKGYMEDKFMELSNNLYDELVSAKPPTGRSLMLYINVLCCRKKDYMEDKFMELSNNLYDELVAVFKLHRWKDYMEDKFMELSNNLKGYVKISSWSYLTICADELVTVPNLRGSGSLTSCCSFVAKGYMEDKFMELSNNLYDDLVCTKPPREVVIDVISNVLCCRKVIWKISSWSYLTICYMEDKFMELSNNLYDELVAVPNLHREVKGYMEDKFMELSNNLYDELVAVPNLHGELKGYMEDKFMELSNNLYDELVIVANLRGEVVIDVIS</sequence>
<evidence type="ECO:0000313" key="1">
    <source>
        <dbReference type="EMBL" id="CAG2217676.1"/>
    </source>
</evidence>
<keyword evidence="2" id="KW-1185">Reference proteome</keyword>
<comment type="caution">
    <text evidence="1">The sequence shown here is derived from an EMBL/GenBank/DDBJ whole genome shotgun (WGS) entry which is preliminary data.</text>
</comment>
<protein>
    <submittedName>
        <fullName evidence="1">Uncharacterized protein</fullName>
    </submittedName>
</protein>